<accession>A0AAJ1BVN8</accession>
<dbReference type="EC" id="2.4.-.-" evidence="3"/>
<dbReference type="InterPro" id="IPR028098">
    <property type="entry name" value="Glyco_trans_4-like_N"/>
</dbReference>
<dbReference type="Pfam" id="PF00534">
    <property type="entry name" value="Glycos_transf_1"/>
    <property type="match status" value="1"/>
</dbReference>
<organism evidence="3 4">
    <name type="scientific">Ciceribacter sichuanensis</name>
    <dbReference type="NCBI Taxonomy" id="2949647"/>
    <lineage>
        <taxon>Bacteria</taxon>
        <taxon>Pseudomonadati</taxon>
        <taxon>Pseudomonadota</taxon>
        <taxon>Alphaproteobacteria</taxon>
        <taxon>Hyphomicrobiales</taxon>
        <taxon>Rhizobiaceae</taxon>
        <taxon>Ciceribacter</taxon>
    </lineage>
</organism>
<dbReference type="PANTHER" id="PTHR12526">
    <property type="entry name" value="GLYCOSYLTRANSFERASE"/>
    <property type="match status" value="1"/>
</dbReference>
<feature type="domain" description="Glycosyl transferase family 1" evidence="1">
    <location>
        <begin position="210"/>
        <end position="370"/>
    </location>
</feature>
<evidence type="ECO:0000259" key="1">
    <source>
        <dbReference type="Pfam" id="PF00534"/>
    </source>
</evidence>
<dbReference type="InterPro" id="IPR001296">
    <property type="entry name" value="Glyco_trans_1"/>
</dbReference>
<comment type="caution">
    <text evidence="3">The sequence shown here is derived from an EMBL/GenBank/DDBJ whole genome shotgun (WGS) entry which is preliminary data.</text>
</comment>
<dbReference type="AlphaFoldDB" id="A0AAJ1BVN8"/>
<sequence>MALSAGAATIHADMTMPDTNSPLRILQVLEPSGGGSGRHFVDLCAGLKARGHAVTAVYSPVRAEERFVGELKALDLRKVIALPMLRAVGPADASAWQALAQVVLAEGPFDIIHGHSSKAGALTRIRLPGPHVPRIYTPHAFRTMDPTLGAKGRLLFGKVESLLGRFFTDRLICVSQSEYEHALTLGIPAELLRVVVNGVGDMPQGNGSAIRGRLGLPDEAIVFGFVGRLSAQKAPERLIAAFTKLAANLPSARLLMVGHGELEQAIRLQLETANLADRVTITADITGAEVMQALDVLVMPSRYEAMSYVMLEAAASGLPIIVTDVGGARNVVTPDENGIIVANNDAPSSLAKAMETLADEAIRARFAGNAAVRRHSFGLEVMVDQTLAVYREVLS</sequence>
<protein>
    <submittedName>
        <fullName evidence="3">Glycosyltransferase</fullName>
        <ecNumber evidence="3">2.4.-.-</ecNumber>
    </submittedName>
</protein>
<name>A0AAJ1BVN8_9HYPH</name>
<dbReference type="EMBL" id="JAMXLX010000001">
    <property type="protein sequence ID" value="MCO5955968.1"/>
    <property type="molecule type" value="Genomic_DNA"/>
</dbReference>
<dbReference type="RefSeq" id="WP_250912670.1">
    <property type="nucleotide sequence ID" value="NZ_JAMXLX010000001.1"/>
</dbReference>
<dbReference type="SUPFAM" id="SSF53756">
    <property type="entry name" value="UDP-Glycosyltransferase/glycogen phosphorylase"/>
    <property type="match status" value="1"/>
</dbReference>
<dbReference type="PANTHER" id="PTHR12526:SF636">
    <property type="entry name" value="BLL3647 PROTEIN"/>
    <property type="match status" value="1"/>
</dbReference>
<proteinExistence type="predicted"/>
<reference evidence="3" key="1">
    <citation type="submission" date="2022-06" db="EMBL/GenBank/DDBJ databases">
        <authorList>
            <person name="Sun Q."/>
        </authorList>
    </citation>
    <scope>NUCLEOTIDE SEQUENCE</scope>
    <source>
        <strain evidence="3">S101</strain>
    </source>
</reference>
<evidence type="ECO:0000313" key="3">
    <source>
        <dbReference type="EMBL" id="MCO5955968.1"/>
    </source>
</evidence>
<gene>
    <name evidence="3" type="ORF">NBH21_04205</name>
</gene>
<dbReference type="Gene3D" id="3.40.50.2000">
    <property type="entry name" value="Glycogen Phosphorylase B"/>
    <property type="match status" value="2"/>
</dbReference>
<dbReference type="GO" id="GO:0016757">
    <property type="term" value="F:glycosyltransferase activity"/>
    <property type="evidence" value="ECO:0007669"/>
    <property type="project" value="UniProtKB-KW"/>
</dbReference>
<keyword evidence="3" id="KW-0808">Transferase</keyword>
<dbReference type="Proteomes" id="UP001155380">
    <property type="component" value="Unassembled WGS sequence"/>
</dbReference>
<evidence type="ECO:0000313" key="4">
    <source>
        <dbReference type="Proteomes" id="UP001155380"/>
    </source>
</evidence>
<keyword evidence="3" id="KW-0328">Glycosyltransferase</keyword>
<dbReference type="Pfam" id="PF13439">
    <property type="entry name" value="Glyco_transf_4"/>
    <property type="match status" value="1"/>
</dbReference>
<feature type="domain" description="Glycosyltransferase subfamily 4-like N-terminal" evidence="2">
    <location>
        <begin position="34"/>
        <end position="199"/>
    </location>
</feature>
<evidence type="ECO:0000259" key="2">
    <source>
        <dbReference type="Pfam" id="PF13439"/>
    </source>
</evidence>